<dbReference type="InterPro" id="IPR026816">
    <property type="entry name" value="Flavodoxin_dom"/>
</dbReference>
<proteinExistence type="predicted"/>
<dbReference type="GO" id="GO:0010181">
    <property type="term" value="F:FMN binding"/>
    <property type="evidence" value="ECO:0007669"/>
    <property type="project" value="InterPro"/>
</dbReference>
<protein>
    <submittedName>
        <fullName evidence="3">Flavodoxin domain-containing protein</fullName>
    </submittedName>
</protein>
<feature type="domain" description="Flavodoxin-like" evidence="2">
    <location>
        <begin position="3"/>
        <end position="121"/>
    </location>
</feature>
<dbReference type="InterPro" id="IPR029039">
    <property type="entry name" value="Flavoprotein-like_sf"/>
</dbReference>
<dbReference type="PROSITE" id="PS50902">
    <property type="entry name" value="FLAVODOXIN_LIKE"/>
    <property type="match status" value="1"/>
</dbReference>
<dbReference type="Pfam" id="PF12724">
    <property type="entry name" value="Flavodoxin_5"/>
    <property type="match status" value="1"/>
</dbReference>
<gene>
    <name evidence="3" type="ORF">IPN02_05005</name>
</gene>
<sequence>MTVLVGYASAYGSTKGIASRVGEHLRAAGFEVDVHPVDEIDAVNAYEAVIIGSAIHNQKWLPSGDEFMRAHAEALASPVWLFSVCSIGETTSFLSERLARIATTPESPTDRLRGPTPNRSP</sequence>
<feature type="region of interest" description="Disordered" evidence="1">
    <location>
        <begin position="99"/>
        <end position="121"/>
    </location>
</feature>
<comment type="caution">
    <text evidence="3">The sequence shown here is derived from an EMBL/GenBank/DDBJ whole genome shotgun (WGS) entry which is preliminary data.</text>
</comment>
<evidence type="ECO:0000313" key="4">
    <source>
        <dbReference type="Proteomes" id="UP000727993"/>
    </source>
</evidence>
<dbReference type="EMBL" id="JADJZA010000001">
    <property type="protein sequence ID" value="MBK9296220.1"/>
    <property type="molecule type" value="Genomic_DNA"/>
</dbReference>
<dbReference type="Gene3D" id="3.40.50.360">
    <property type="match status" value="1"/>
</dbReference>
<reference evidence="3 4" key="1">
    <citation type="submission" date="2020-10" db="EMBL/GenBank/DDBJ databases">
        <title>Connecting structure to function with the recovery of over 1000 high-quality activated sludge metagenome-assembled genomes encoding full-length rRNA genes using long-read sequencing.</title>
        <authorList>
            <person name="Singleton C.M."/>
            <person name="Petriglieri F."/>
            <person name="Kristensen J.M."/>
            <person name="Kirkegaard R.H."/>
            <person name="Michaelsen T.Y."/>
            <person name="Andersen M.H."/>
            <person name="Karst S.M."/>
            <person name="Dueholm M.S."/>
            <person name="Nielsen P.H."/>
            <person name="Albertsen M."/>
        </authorList>
    </citation>
    <scope>NUCLEOTIDE SEQUENCE [LARGE SCALE GENOMIC DNA]</scope>
    <source>
        <strain evidence="3">Lyne_18-Q3-R50-59_MAXAC.006</strain>
    </source>
</reference>
<dbReference type="Proteomes" id="UP000727993">
    <property type="component" value="Unassembled WGS sequence"/>
</dbReference>
<dbReference type="AlphaFoldDB" id="A0A936TF53"/>
<dbReference type="SUPFAM" id="SSF52218">
    <property type="entry name" value="Flavoproteins"/>
    <property type="match status" value="1"/>
</dbReference>
<dbReference type="CDD" id="cd01653">
    <property type="entry name" value="GATase1"/>
    <property type="match status" value="1"/>
</dbReference>
<name>A0A936TF53_9ACTN</name>
<organism evidence="3 4">
    <name type="scientific">Candidatus Neomicrothrix subdominans</name>
    <dbReference type="NCBI Taxonomy" id="2954438"/>
    <lineage>
        <taxon>Bacteria</taxon>
        <taxon>Bacillati</taxon>
        <taxon>Actinomycetota</taxon>
        <taxon>Acidimicrobiia</taxon>
        <taxon>Acidimicrobiales</taxon>
        <taxon>Microthrixaceae</taxon>
        <taxon>Candidatus Neomicrothrix</taxon>
    </lineage>
</organism>
<dbReference type="InterPro" id="IPR008254">
    <property type="entry name" value="Flavodoxin/NO_synth"/>
</dbReference>
<accession>A0A936TF53</accession>
<evidence type="ECO:0000256" key="1">
    <source>
        <dbReference type="SAM" id="MobiDB-lite"/>
    </source>
</evidence>
<evidence type="ECO:0000313" key="3">
    <source>
        <dbReference type="EMBL" id="MBK9296220.1"/>
    </source>
</evidence>
<evidence type="ECO:0000259" key="2">
    <source>
        <dbReference type="PROSITE" id="PS50902"/>
    </source>
</evidence>